<organism evidence="1 2">
    <name type="scientific">Melastoma candidum</name>
    <dbReference type="NCBI Taxonomy" id="119954"/>
    <lineage>
        <taxon>Eukaryota</taxon>
        <taxon>Viridiplantae</taxon>
        <taxon>Streptophyta</taxon>
        <taxon>Embryophyta</taxon>
        <taxon>Tracheophyta</taxon>
        <taxon>Spermatophyta</taxon>
        <taxon>Magnoliopsida</taxon>
        <taxon>eudicotyledons</taxon>
        <taxon>Gunneridae</taxon>
        <taxon>Pentapetalae</taxon>
        <taxon>rosids</taxon>
        <taxon>malvids</taxon>
        <taxon>Myrtales</taxon>
        <taxon>Melastomataceae</taxon>
        <taxon>Melastomatoideae</taxon>
        <taxon>Melastomateae</taxon>
        <taxon>Melastoma</taxon>
    </lineage>
</organism>
<evidence type="ECO:0000313" key="2">
    <source>
        <dbReference type="Proteomes" id="UP001057402"/>
    </source>
</evidence>
<reference evidence="2" key="1">
    <citation type="journal article" date="2023" name="Front. Plant Sci.">
        <title>Chromosomal-level genome assembly of Melastoma candidum provides insights into trichome evolution.</title>
        <authorList>
            <person name="Zhong Y."/>
            <person name="Wu W."/>
            <person name="Sun C."/>
            <person name="Zou P."/>
            <person name="Liu Y."/>
            <person name="Dai S."/>
            <person name="Zhou R."/>
        </authorList>
    </citation>
    <scope>NUCLEOTIDE SEQUENCE [LARGE SCALE GENOMIC DNA]</scope>
</reference>
<protein>
    <submittedName>
        <fullName evidence="1">Uncharacterized protein</fullName>
    </submittedName>
</protein>
<keyword evidence="2" id="KW-1185">Reference proteome</keyword>
<gene>
    <name evidence="1" type="ORF">MLD38_029326</name>
</gene>
<name>A0ACB9N3R9_9MYRT</name>
<dbReference type="EMBL" id="CM042887">
    <property type="protein sequence ID" value="KAI4331103.1"/>
    <property type="molecule type" value="Genomic_DNA"/>
</dbReference>
<sequence length="124" mass="14534">MSWQLRFHGIIVPHDSCGNPINSESVKIDQSRPPEIDLVKQLAEQATKNVMMCNHRELKRRINDKKLLMRTKLSRVHEHNEAMLGFYFNISWHRCPACPDISMSERLSSLAIRRHSCPCRARRK</sequence>
<comment type="caution">
    <text evidence="1">The sequence shown here is derived from an EMBL/GenBank/DDBJ whole genome shotgun (WGS) entry which is preliminary data.</text>
</comment>
<evidence type="ECO:0000313" key="1">
    <source>
        <dbReference type="EMBL" id="KAI4331103.1"/>
    </source>
</evidence>
<accession>A0ACB9N3R9</accession>
<dbReference type="Proteomes" id="UP001057402">
    <property type="component" value="Chromosome 8"/>
</dbReference>
<proteinExistence type="predicted"/>